<dbReference type="AlphaFoldDB" id="A0A1I5KQY2"/>
<evidence type="ECO:0000313" key="3">
    <source>
        <dbReference type="Proteomes" id="UP000199227"/>
    </source>
</evidence>
<organism evidence="2 3">
    <name type="scientific">Hydrogenimonas thermophila</name>
    <dbReference type="NCBI Taxonomy" id="223786"/>
    <lineage>
        <taxon>Bacteria</taxon>
        <taxon>Pseudomonadati</taxon>
        <taxon>Campylobacterota</taxon>
        <taxon>Epsilonproteobacteria</taxon>
        <taxon>Campylobacterales</taxon>
        <taxon>Hydrogenimonadaceae</taxon>
        <taxon>Hydrogenimonas</taxon>
    </lineage>
</organism>
<dbReference type="OrthoDB" id="9808684at2"/>
<dbReference type="InterPro" id="IPR018631">
    <property type="entry name" value="AAA-ATPase-like_dom"/>
</dbReference>
<reference evidence="2 3" key="1">
    <citation type="submission" date="2016-10" db="EMBL/GenBank/DDBJ databases">
        <authorList>
            <person name="de Groot N.N."/>
        </authorList>
    </citation>
    <scope>NUCLEOTIDE SEQUENCE [LARGE SCALE GENOMIC DNA]</scope>
    <source>
        <strain evidence="2 3">EP1-55-1</strain>
    </source>
</reference>
<name>A0A1I5KQY2_9BACT</name>
<feature type="domain" description="AAA-ATPase-like" evidence="1">
    <location>
        <begin position="6"/>
        <end position="202"/>
    </location>
</feature>
<dbReference type="PANTHER" id="PTHR34825">
    <property type="entry name" value="CONSERVED PROTEIN, WITH A WEAK D-GALACTARATE DEHYDRATASE/ALTRONATE HYDROLASE DOMAIN"/>
    <property type="match status" value="1"/>
</dbReference>
<protein>
    <submittedName>
        <fullName evidence="2">Predicted AAA-ATPase</fullName>
    </submittedName>
</protein>
<evidence type="ECO:0000313" key="2">
    <source>
        <dbReference type="EMBL" id="SFO87293.1"/>
    </source>
</evidence>
<dbReference type="STRING" id="223786.SAMN05216234_10139"/>
<dbReference type="Pfam" id="PF09820">
    <property type="entry name" value="AAA-ATPase_like"/>
    <property type="match status" value="1"/>
</dbReference>
<dbReference type="RefSeq" id="WP_092909720.1">
    <property type="nucleotide sequence ID" value="NZ_FOXB01000001.1"/>
</dbReference>
<sequence length="344" mass="40644">MLKKLPIGIQTFSHIREENYIYVDKTEDALEVIENYKYAFLSRPRRFGKSLFLDTLRNIFEGKRELFEGLYIYDKWDWSIKYPVIKISWDGRNRSIEDLKLNTEKFIRDNQEKLGIKCEAPLSHPTCFAELIEKACKKYNQKVVVLIDEYDKPILDVIEDKEQAKEHREYIKGLYSTLKGVDEYIRFAFLTGVSKFSKASIFSGLNNLEDISLTPKFGNICGYTQNDLETTFKEYLQDANMQKIKEWYNGYNFLKDNLYNPFDILQFIRNDKVFKNYWFKSATPTFLIKLIEKNNYFLPKLSNLVVGEELVDSFDIENISLETLSGSEVYFLLKSINLNRTLRL</sequence>
<evidence type="ECO:0000259" key="1">
    <source>
        <dbReference type="Pfam" id="PF09820"/>
    </source>
</evidence>
<gene>
    <name evidence="2" type="ORF">SAMN05216234_10139</name>
</gene>
<dbReference type="PANTHER" id="PTHR34825:SF1">
    <property type="entry name" value="AAA-ATPASE-LIKE DOMAIN-CONTAINING PROTEIN"/>
    <property type="match status" value="1"/>
</dbReference>
<keyword evidence="3" id="KW-1185">Reference proteome</keyword>
<dbReference type="Proteomes" id="UP000199227">
    <property type="component" value="Unassembled WGS sequence"/>
</dbReference>
<accession>A0A1I5KQY2</accession>
<proteinExistence type="predicted"/>
<dbReference type="EMBL" id="FOXB01000001">
    <property type="protein sequence ID" value="SFO87293.1"/>
    <property type="molecule type" value="Genomic_DNA"/>
</dbReference>